<gene>
    <name evidence="2" type="ORF">FN976_22730</name>
</gene>
<reference evidence="2 3" key="1">
    <citation type="submission" date="2019-07" db="EMBL/GenBank/DDBJ databases">
        <title>Caenimonas sedimenti sp. nov., isolated from activated sludge.</title>
        <authorList>
            <person name="Xu J."/>
        </authorList>
    </citation>
    <scope>NUCLEOTIDE SEQUENCE [LARGE SCALE GENOMIC DNA]</scope>
    <source>
        <strain evidence="2 3">HX-9-20</strain>
    </source>
</reference>
<feature type="transmembrane region" description="Helical" evidence="1">
    <location>
        <begin position="65"/>
        <end position="90"/>
    </location>
</feature>
<keyword evidence="1" id="KW-1133">Transmembrane helix</keyword>
<dbReference type="Proteomes" id="UP000318199">
    <property type="component" value="Unassembled WGS sequence"/>
</dbReference>
<evidence type="ECO:0000313" key="3">
    <source>
        <dbReference type="Proteomes" id="UP000318199"/>
    </source>
</evidence>
<keyword evidence="1" id="KW-0472">Membrane</keyword>
<evidence type="ECO:0000256" key="1">
    <source>
        <dbReference type="SAM" id="Phobius"/>
    </source>
</evidence>
<feature type="transmembrane region" description="Helical" evidence="1">
    <location>
        <begin position="110"/>
        <end position="134"/>
    </location>
</feature>
<organism evidence="2 3">
    <name type="scientific">Caenimonas sedimenti</name>
    <dbReference type="NCBI Taxonomy" id="2596921"/>
    <lineage>
        <taxon>Bacteria</taxon>
        <taxon>Pseudomonadati</taxon>
        <taxon>Pseudomonadota</taxon>
        <taxon>Betaproteobacteria</taxon>
        <taxon>Burkholderiales</taxon>
        <taxon>Comamonadaceae</taxon>
        <taxon>Caenimonas</taxon>
    </lineage>
</organism>
<keyword evidence="1" id="KW-0812">Transmembrane</keyword>
<keyword evidence="3" id="KW-1185">Reference proteome</keyword>
<evidence type="ECO:0000313" key="2">
    <source>
        <dbReference type="EMBL" id="TWO68449.1"/>
    </source>
</evidence>
<feature type="transmembrane region" description="Helical" evidence="1">
    <location>
        <begin position="35"/>
        <end position="53"/>
    </location>
</feature>
<dbReference type="OrthoDB" id="8850092at2"/>
<proteinExistence type="predicted"/>
<dbReference type="AlphaFoldDB" id="A0A562ZIN3"/>
<accession>A0A562ZIN3</accession>
<sequence>MTPRWAWWTALCLGHSVYFFLLASAVVFGLALDGAWIQVMAAGLLMAAIVAQLSRRTPGAVRGPAGHAGLALWSFLMANWHGAGLMLVPVLMPLCVGDGSPGAFAGNPVLLAFLAVAGHAAAMIAATGGLALAGRAARSRLLRR</sequence>
<name>A0A562ZIN3_9BURK</name>
<dbReference type="EMBL" id="VOBQ01000019">
    <property type="protein sequence ID" value="TWO68449.1"/>
    <property type="molecule type" value="Genomic_DNA"/>
</dbReference>
<comment type="caution">
    <text evidence="2">The sequence shown here is derived from an EMBL/GenBank/DDBJ whole genome shotgun (WGS) entry which is preliminary data.</text>
</comment>
<protein>
    <submittedName>
        <fullName evidence="2">Uncharacterized protein</fullName>
    </submittedName>
</protein>